<accession>A0A1J0LUQ9</accession>
<dbReference type="EMBL" id="CP016312">
    <property type="protein sequence ID" value="APD09740.1"/>
    <property type="molecule type" value="Genomic_DNA"/>
</dbReference>
<evidence type="ECO:0000259" key="2">
    <source>
        <dbReference type="Pfam" id="PF18810"/>
    </source>
</evidence>
<dbReference type="InterPro" id="IPR006528">
    <property type="entry name" value="Phage_head_morphogenesis_dom"/>
</dbReference>
<feature type="domain" description="Phage-Barnase-EndoU-ColicinE5/D-RelE like nuclease 2" evidence="2">
    <location>
        <begin position="257"/>
        <end position="376"/>
    </location>
</feature>
<dbReference type="InterPro" id="IPR041110">
    <property type="entry name" value="PBECR2"/>
</dbReference>
<dbReference type="Pfam" id="PF18810">
    <property type="entry name" value="PBECR2"/>
    <property type="match status" value="1"/>
</dbReference>
<organism evidence="3 4">
    <name type="scientific">Thermus brockianus</name>
    <dbReference type="NCBI Taxonomy" id="56956"/>
    <lineage>
        <taxon>Bacteria</taxon>
        <taxon>Thermotogati</taxon>
        <taxon>Deinococcota</taxon>
        <taxon>Deinococci</taxon>
        <taxon>Thermales</taxon>
        <taxon>Thermaceae</taxon>
        <taxon>Thermus</taxon>
    </lineage>
</organism>
<evidence type="ECO:0000313" key="4">
    <source>
        <dbReference type="Proteomes" id="UP000182993"/>
    </source>
</evidence>
<dbReference type="AlphaFoldDB" id="A0A1J0LUQ9"/>
<evidence type="ECO:0000313" key="3">
    <source>
        <dbReference type="EMBL" id="APD09740.1"/>
    </source>
</evidence>
<gene>
    <name evidence="3" type="ORF">A0O31_01632</name>
</gene>
<dbReference type="KEGG" id="tbc:A0O31_01632"/>
<dbReference type="RefSeq" id="WP_071677399.1">
    <property type="nucleotide sequence ID" value="NZ_CP016312.1"/>
</dbReference>
<dbReference type="Proteomes" id="UP000182993">
    <property type="component" value="Chromosome"/>
</dbReference>
<proteinExistence type="predicted"/>
<sequence>MWSVSADPLRFQEAAEWFRGKVPLLKGEWGQLTQEARRRAFTAAGVALLDRLALLHQSVLRALEEGTPLEEWRQEALRVLGGRWSYGHLETIFRNNVQAAYSAGRWDQLQDPAVRRSHPYLMYDAVLDSRTTEICRARDGVVRPADDPWWRSNWPPLHHNCRSGVRALTRAEAERRGVARALPSVPPQEGFGLSPAEEEWVEGYAKGQRDAARLPWAPAFAGEPPTWRSYGLPERLDPTPAPGDLLPTLAEVGEARFLALLEERLGGLPALLVDPTGLPVLVDRGLVGHLKGDGRERFLAWLPDLVRTPQEVWLLPLQHERRVVFRQRYLKVYREGRDRHLVLSAEVHRGALVALTFVESRDYAYLQNQRVGFLRWVAK</sequence>
<feature type="domain" description="Phage head morphogenesis" evidence="1">
    <location>
        <begin position="56"/>
        <end position="163"/>
    </location>
</feature>
<dbReference type="Pfam" id="PF04233">
    <property type="entry name" value="Phage_Mu_F"/>
    <property type="match status" value="1"/>
</dbReference>
<protein>
    <submittedName>
        <fullName evidence="3">Phage Mu protein F like protein</fullName>
    </submittedName>
</protein>
<name>A0A1J0LUQ9_THEBO</name>
<dbReference type="STRING" id="56956.A0O31_01632"/>
<dbReference type="OrthoDB" id="9813502at2"/>
<evidence type="ECO:0000259" key="1">
    <source>
        <dbReference type="Pfam" id="PF04233"/>
    </source>
</evidence>
<reference evidence="4" key="1">
    <citation type="submission" date="2016-06" db="EMBL/GenBank/DDBJ databases">
        <title>Whole genome sequencing of Thermus brockianus strain GE-1.</title>
        <authorList>
            <person name="Schaefers C."/>
            <person name="Blank S."/>
            <person name="Wiebusch S."/>
            <person name="Elleuche S."/>
            <person name="Antranikian G."/>
        </authorList>
    </citation>
    <scope>NUCLEOTIDE SEQUENCE [LARGE SCALE GENOMIC DNA]</scope>
    <source>
        <strain evidence="4">GE-1</strain>
    </source>
</reference>
<dbReference type="NCBIfam" id="TIGR01641">
    <property type="entry name" value="phageSPP1_gp7"/>
    <property type="match status" value="1"/>
</dbReference>